<gene>
    <name evidence="8" type="ORF">PODLI_1B042206</name>
</gene>
<evidence type="ECO:0000256" key="5">
    <source>
        <dbReference type="ARBA" id="ARBA00023198"/>
    </source>
</evidence>
<keyword evidence="3" id="KW-0399">Innate immunity</keyword>
<dbReference type="SUPFAM" id="SSF47986">
    <property type="entry name" value="DEATH domain"/>
    <property type="match status" value="1"/>
</dbReference>
<name>A0AA35L831_9SAUR</name>
<dbReference type="GO" id="GO:0005829">
    <property type="term" value="C:cytosol"/>
    <property type="evidence" value="ECO:0007669"/>
    <property type="project" value="UniProtKB-SubCell"/>
</dbReference>
<dbReference type="PANTHER" id="PTHR46985:SF4">
    <property type="entry name" value="CASPASE RECRUITMENT DOMAIN-CONTAINING PROTEIN 8"/>
    <property type="match status" value="1"/>
</dbReference>
<dbReference type="InterPro" id="IPR051249">
    <property type="entry name" value="NLRP_Inflammasome"/>
</dbReference>
<evidence type="ECO:0000259" key="7">
    <source>
        <dbReference type="PROSITE" id="PS51830"/>
    </source>
</evidence>
<dbReference type="AlphaFoldDB" id="A0AA35L831"/>
<dbReference type="GO" id="GO:0042981">
    <property type="term" value="P:regulation of apoptotic process"/>
    <property type="evidence" value="ECO:0007669"/>
    <property type="project" value="InterPro"/>
</dbReference>
<feature type="domain" description="CARD" evidence="6">
    <location>
        <begin position="519"/>
        <end position="607"/>
    </location>
</feature>
<evidence type="ECO:0000259" key="6">
    <source>
        <dbReference type="PROSITE" id="PS50209"/>
    </source>
</evidence>
<sequence length="607" mass="69766">MLSVKCFLSCAGDGCFSEEDSFRSGRASRLPSLRLFRGASRGPLSLTPARSEEGELEKFPVELLRHNRESSAVEVAAKARRTIDGRRQAEKRLLRSRQGNLQNVTMSSDEMIHTGRKHLWKIPEKDPEHIFEECEKGHKLPIRTRERGMKTCHQFVEMDNWKQRRSYKMQRKSGIKFQSRFLPTQCCGEKKPQFVEEEGSSETEETADFGGSVQCSRCPSKVLPGKIIPEVVLDLQGNHTSYKLCFTEAGSFRCCYTDLIFEVRGAVTITYQFDSWPKHLNRWDAWKLMVAGPLFNIQADPVESVSAIQLPHFLCLAGKKGSQVRIAHFVGRMMSLQKPARVGPLHAVLENLKLSPCGAVFKFWFKQKIKVHTVALLYEKLEVSAPIFHLYLLPNDSSFKKAVHEYEVKCHSRKMQKNPVTMKPLKIGSCFFVQKLDGVTIYPKELKLNYLNADMKKQYIELCAQHMQDELELNLINKKDELVWRACVRHDELTSSVLPPAQEDLKPSVLHSAQDAHPPSSSDCHFIEQHREQLIQRTTNVAAVLDMLHGQILDEEQYQKISSRETNQEKMRELYTLVPGWNHYCKDQLYKALKAKNRFLIADLEWS</sequence>
<organism evidence="8 9">
    <name type="scientific">Podarcis lilfordi</name>
    <name type="common">Lilford's wall lizard</name>
    <dbReference type="NCBI Taxonomy" id="74358"/>
    <lineage>
        <taxon>Eukaryota</taxon>
        <taxon>Metazoa</taxon>
        <taxon>Chordata</taxon>
        <taxon>Craniata</taxon>
        <taxon>Vertebrata</taxon>
        <taxon>Euteleostomi</taxon>
        <taxon>Lepidosauria</taxon>
        <taxon>Squamata</taxon>
        <taxon>Bifurcata</taxon>
        <taxon>Unidentata</taxon>
        <taxon>Episquamata</taxon>
        <taxon>Laterata</taxon>
        <taxon>Lacertibaenia</taxon>
        <taxon>Lacertidae</taxon>
        <taxon>Podarcis</taxon>
    </lineage>
</organism>
<feature type="domain" description="FIIND" evidence="7">
    <location>
        <begin position="220"/>
        <end position="502"/>
    </location>
</feature>
<dbReference type="InterPro" id="IPR011029">
    <property type="entry name" value="DEATH-like_dom_sf"/>
</dbReference>
<dbReference type="Pfam" id="PF13553">
    <property type="entry name" value="FIIND"/>
    <property type="match status" value="1"/>
</dbReference>
<evidence type="ECO:0000256" key="3">
    <source>
        <dbReference type="ARBA" id="ARBA00022588"/>
    </source>
</evidence>
<dbReference type="GO" id="GO:0006954">
    <property type="term" value="P:inflammatory response"/>
    <property type="evidence" value="ECO:0007669"/>
    <property type="project" value="UniProtKB-KW"/>
</dbReference>
<evidence type="ECO:0000313" key="9">
    <source>
        <dbReference type="Proteomes" id="UP001178461"/>
    </source>
</evidence>
<evidence type="ECO:0000256" key="1">
    <source>
        <dbReference type="ARBA" id="ARBA00004514"/>
    </source>
</evidence>
<evidence type="ECO:0000256" key="2">
    <source>
        <dbReference type="ARBA" id="ARBA00022490"/>
    </source>
</evidence>
<dbReference type="Gene3D" id="1.10.533.10">
    <property type="entry name" value="Death Domain, Fas"/>
    <property type="match status" value="1"/>
</dbReference>
<dbReference type="InterPro" id="IPR001315">
    <property type="entry name" value="CARD"/>
</dbReference>
<dbReference type="PROSITE" id="PS50209">
    <property type="entry name" value="CARD"/>
    <property type="match status" value="1"/>
</dbReference>
<accession>A0AA35L831</accession>
<evidence type="ECO:0000256" key="4">
    <source>
        <dbReference type="ARBA" id="ARBA00022859"/>
    </source>
</evidence>
<evidence type="ECO:0000313" key="8">
    <source>
        <dbReference type="EMBL" id="CAI5791028.1"/>
    </source>
</evidence>
<dbReference type="PANTHER" id="PTHR46985">
    <property type="entry name" value="NACHT, LRR AND PYD DOMAINS-CONTAINING PROTEIN 1"/>
    <property type="match status" value="1"/>
</dbReference>
<keyword evidence="9" id="KW-1185">Reference proteome</keyword>
<protein>
    <submittedName>
        <fullName evidence="8">LRR and PYD domains-containing 1-like</fullName>
    </submittedName>
</protein>
<dbReference type="Pfam" id="PF00619">
    <property type="entry name" value="CARD"/>
    <property type="match status" value="1"/>
</dbReference>
<comment type="subcellular location">
    <subcellularLocation>
        <location evidence="1">Cytoplasm</location>
        <location evidence="1">Cytosol</location>
    </subcellularLocation>
</comment>
<dbReference type="CDD" id="cd08330">
    <property type="entry name" value="CARD_ASC_NALP1"/>
    <property type="match status" value="1"/>
</dbReference>
<dbReference type="PROSITE" id="PS51830">
    <property type="entry name" value="FIIND"/>
    <property type="match status" value="1"/>
</dbReference>
<keyword evidence="4" id="KW-0391">Immunity</keyword>
<dbReference type="Proteomes" id="UP001178461">
    <property type="component" value="Chromosome 13"/>
</dbReference>
<dbReference type="InterPro" id="IPR025307">
    <property type="entry name" value="FIIND_dom"/>
</dbReference>
<dbReference type="FunFam" id="1.10.533.10:FF:000013">
    <property type="entry name" value="Apoptosis-associated speck-like protein containing a CARD"/>
    <property type="match status" value="1"/>
</dbReference>
<dbReference type="GO" id="GO:0045087">
    <property type="term" value="P:innate immune response"/>
    <property type="evidence" value="ECO:0007669"/>
    <property type="project" value="UniProtKB-KW"/>
</dbReference>
<reference evidence="8" key="1">
    <citation type="submission" date="2022-12" db="EMBL/GenBank/DDBJ databases">
        <authorList>
            <person name="Alioto T."/>
            <person name="Alioto T."/>
            <person name="Gomez Garrido J."/>
        </authorList>
    </citation>
    <scope>NUCLEOTIDE SEQUENCE</scope>
</reference>
<keyword evidence="2" id="KW-0963">Cytoplasm</keyword>
<keyword evidence="5" id="KW-0395">Inflammatory response</keyword>
<dbReference type="Pfam" id="PF23679">
    <property type="entry name" value="UPA-FIIND"/>
    <property type="match status" value="1"/>
</dbReference>
<dbReference type="EMBL" id="OX395138">
    <property type="protein sequence ID" value="CAI5791028.1"/>
    <property type="molecule type" value="Genomic_DNA"/>
</dbReference>
<proteinExistence type="predicted"/>
<dbReference type="InterPro" id="IPR033516">
    <property type="entry name" value="CARD8/ASC/NALP1_CARD"/>
</dbReference>